<evidence type="ECO:0008006" key="4">
    <source>
        <dbReference type="Google" id="ProtNLM"/>
    </source>
</evidence>
<dbReference type="SUPFAM" id="SSF47175">
    <property type="entry name" value="Cytochromes"/>
    <property type="match status" value="1"/>
</dbReference>
<dbReference type="EMBL" id="ABCK01000003">
    <property type="protein sequence ID" value="EDM28882.1"/>
    <property type="molecule type" value="Genomic_DNA"/>
</dbReference>
<dbReference type="AlphaFoldDB" id="A6DGZ9"/>
<proteinExistence type="predicted"/>
<keyword evidence="3" id="KW-1185">Reference proteome</keyword>
<gene>
    <name evidence="2" type="ORF">LNTAR_13737</name>
</gene>
<dbReference type="Gene3D" id="1.20.120.10">
    <property type="entry name" value="Cytochrome c/b562"/>
    <property type="match status" value="1"/>
</dbReference>
<comment type="caution">
    <text evidence="2">The sequence shown here is derived from an EMBL/GenBank/DDBJ whole genome shotgun (WGS) entry which is preliminary data.</text>
</comment>
<dbReference type="GO" id="GO:0009055">
    <property type="term" value="F:electron transfer activity"/>
    <property type="evidence" value="ECO:0007669"/>
    <property type="project" value="InterPro"/>
</dbReference>
<reference evidence="2 3" key="1">
    <citation type="journal article" date="2010" name="J. Bacteriol.">
        <title>Genome sequence of Lentisphaera araneosa HTCC2155T, the type species of the order Lentisphaerales in the phylum Lentisphaerae.</title>
        <authorList>
            <person name="Thrash J.C."/>
            <person name="Cho J.C."/>
            <person name="Vergin K.L."/>
            <person name="Morris R.M."/>
            <person name="Giovannoni S.J."/>
        </authorList>
    </citation>
    <scope>NUCLEOTIDE SEQUENCE [LARGE SCALE GENOMIC DNA]</scope>
    <source>
        <strain evidence="2 3">HTCC2155</strain>
    </source>
</reference>
<dbReference type="RefSeq" id="WP_007277184.1">
    <property type="nucleotide sequence ID" value="NZ_ABCK01000003.1"/>
</dbReference>
<dbReference type="Proteomes" id="UP000004947">
    <property type="component" value="Unassembled WGS sequence"/>
</dbReference>
<organism evidence="2 3">
    <name type="scientific">Lentisphaera araneosa HTCC2155</name>
    <dbReference type="NCBI Taxonomy" id="313628"/>
    <lineage>
        <taxon>Bacteria</taxon>
        <taxon>Pseudomonadati</taxon>
        <taxon>Lentisphaerota</taxon>
        <taxon>Lentisphaeria</taxon>
        <taxon>Lentisphaerales</taxon>
        <taxon>Lentisphaeraceae</taxon>
        <taxon>Lentisphaera</taxon>
    </lineage>
</organism>
<evidence type="ECO:0000313" key="2">
    <source>
        <dbReference type="EMBL" id="EDM28882.1"/>
    </source>
</evidence>
<evidence type="ECO:0000313" key="3">
    <source>
        <dbReference type="Proteomes" id="UP000004947"/>
    </source>
</evidence>
<accession>A6DGZ9</accession>
<sequence>MKKLMLLGMACFMGSATYAESVDDKVLAIMEELGAAKKLKRLDKKKDYKNADWNKYSMELIEEYNGMKDIKHSEKMFNDFNVKMLKALEDYKKVLEGKDYDAIAKSWKDVGAACKACHEEYK</sequence>
<dbReference type="GO" id="GO:0005506">
    <property type="term" value="F:iron ion binding"/>
    <property type="evidence" value="ECO:0007669"/>
    <property type="project" value="InterPro"/>
</dbReference>
<dbReference type="GO" id="GO:0022900">
    <property type="term" value="P:electron transport chain"/>
    <property type="evidence" value="ECO:0007669"/>
    <property type="project" value="InterPro"/>
</dbReference>
<dbReference type="OrthoDB" id="5520910at2"/>
<evidence type="ECO:0000256" key="1">
    <source>
        <dbReference type="SAM" id="SignalP"/>
    </source>
</evidence>
<name>A6DGZ9_9BACT</name>
<dbReference type="InterPro" id="IPR010980">
    <property type="entry name" value="Cyt_c/b562"/>
</dbReference>
<dbReference type="GO" id="GO:0020037">
    <property type="term" value="F:heme binding"/>
    <property type="evidence" value="ECO:0007669"/>
    <property type="project" value="InterPro"/>
</dbReference>
<dbReference type="Pfam" id="PF01322">
    <property type="entry name" value="Cytochrom_C_2"/>
    <property type="match status" value="1"/>
</dbReference>
<protein>
    <recommendedName>
        <fullName evidence="4">Cytochrome c</fullName>
    </recommendedName>
</protein>
<keyword evidence="1" id="KW-0732">Signal</keyword>
<feature type="signal peptide" evidence="1">
    <location>
        <begin position="1"/>
        <end position="21"/>
    </location>
</feature>
<dbReference type="InterPro" id="IPR002321">
    <property type="entry name" value="Cyt_c_II"/>
</dbReference>
<feature type="chain" id="PRO_5002694356" description="Cytochrome c" evidence="1">
    <location>
        <begin position="22"/>
        <end position="122"/>
    </location>
</feature>
<dbReference type="PROSITE" id="PS51009">
    <property type="entry name" value="CYTCII"/>
    <property type="match status" value="1"/>
</dbReference>